<protein>
    <submittedName>
        <fullName evidence="2">Uncharacterized protein</fullName>
    </submittedName>
</protein>
<feature type="region of interest" description="Disordered" evidence="1">
    <location>
        <begin position="1"/>
        <end position="33"/>
    </location>
</feature>
<dbReference type="EMBL" id="FUIG01000013">
    <property type="protein sequence ID" value="SJM29444.1"/>
    <property type="molecule type" value="Genomic_DNA"/>
</dbReference>
<accession>A0A2P9AE83</accession>
<dbReference type="AlphaFoldDB" id="A0A2P9AE83"/>
<proteinExistence type="predicted"/>
<reference evidence="3" key="1">
    <citation type="submission" date="2016-12" db="EMBL/GenBank/DDBJ databases">
        <authorList>
            <person name="Brunel B."/>
        </authorList>
    </citation>
    <scope>NUCLEOTIDE SEQUENCE [LARGE SCALE GENOMIC DNA]</scope>
</reference>
<evidence type="ECO:0000256" key="1">
    <source>
        <dbReference type="SAM" id="MobiDB-lite"/>
    </source>
</evidence>
<dbReference type="Proteomes" id="UP000245698">
    <property type="component" value="Unassembled WGS sequence"/>
</dbReference>
<evidence type="ECO:0000313" key="2">
    <source>
        <dbReference type="EMBL" id="SJM29444.1"/>
    </source>
</evidence>
<keyword evidence="3" id="KW-1185">Reference proteome</keyword>
<sequence length="77" mass="7796">MSILSQLSAAPHPPAGTFSPYSDGEKGDGRNLGALPATLEIGETLSEGVLLPVTIRGEVPGRAMRGSATLLHGGRAS</sequence>
<evidence type="ECO:0000313" key="3">
    <source>
        <dbReference type="Proteomes" id="UP000245698"/>
    </source>
</evidence>
<gene>
    <name evidence="2" type="ORF">BQ8482_111374</name>
</gene>
<organism evidence="2 3">
    <name type="scientific">Mesorhizobium delmotii</name>
    <dbReference type="NCBI Taxonomy" id="1631247"/>
    <lineage>
        <taxon>Bacteria</taxon>
        <taxon>Pseudomonadati</taxon>
        <taxon>Pseudomonadota</taxon>
        <taxon>Alphaproteobacteria</taxon>
        <taxon>Hyphomicrobiales</taxon>
        <taxon>Phyllobacteriaceae</taxon>
        <taxon>Mesorhizobium</taxon>
    </lineage>
</organism>
<name>A0A2P9AE83_9HYPH</name>